<accession>A0A2V3WKY3</accession>
<evidence type="ECO:0000256" key="6">
    <source>
        <dbReference type="ARBA" id="ARBA00023316"/>
    </source>
</evidence>
<evidence type="ECO:0000256" key="2">
    <source>
        <dbReference type="ARBA" id="ARBA00022729"/>
    </source>
</evidence>
<dbReference type="GO" id="GO:0071555">
    <property type="term" value="P:cell wall organization"/>
    <property type="evidence" value="ECO:0007669"/>
    <property type="project" value="UniProtKB-KW"/>
</dbReference>
<evidence type="ECO:0000256" key="4">
    <source>
        <dbReference type="ARBA" id="ARBA00022960"/>
    </source>
</evidence>
<organism evidence="12 13">
    <name type="scientific">Pseudogracilibacillus auburnensis</name>
    <dbReference type="NCBI Taxonomy" id="1494959"/>
    <lineage>
        <taxon>Bacteria</taxon>
        <taxon>Bacillati</taxon>
        <taxon>Bacillota</taxon>
        <taxon>Bacilli</taxon>
        <taxon>Bacillales</taxon>
        <taxon>Bacillaceae</taxon>
        <taxon>Pseudogracilibacillus</taxon>
    </lineage>
</organism>
<dbReference type="OrthoDB" id="9791132at2"/>
<keyword evidence="12" id="KW-0645">Protease</keyword>
<dbReference type="GO" id="GO:0009002">
    <property type="term" value="F:serine-type D-Ala-D-Ala carboxypeptidase activity"/>
    <property type="evidence" value="ECO:0007669"/>
    <property type="project" value="InterPro"/>
</dbReference>
<dbReference type="RefSeq" id="WP_110394320.1">
    <property type="nucleotide sequence ID" value="NZ_JBHUHB010000001.1"/>
</dbReference>
<dbReference type="InterPro" id="IPR012338">
    <property type="entry name" value="Beta-lactam/transpept-like"/>
</dbReference>
<keyword evidence="3" id="KW-0378">Hydrolase</keyword>
<evidence type="ECO:0000256" key="10">
    <source>
        <dbReference type="SAM" id="SignalP"/>
    </source>
</evidence>
<keyword evidence="12" id="KW-0121">Carboxypeptidase</keyword>
<dbReference type="PANTHER" id="PTHR21581:SF11">
    <property type="entry name" value="D-ALANYL-D-ALANINE CARBOXYPEPTIDASE DACA"/>
    <property type="match status" value="1"/>
</dbReference>
<dbReference type="InterPro" id="IPR018044">
    <property type="entry name" value="Peptidase_S11"/>
</dbReference>
<dbReference type="SUPFAM" id="SSF56601">
    <property type="entry name" value="beta-lactamase/transpeptidase-like"/>
    <property type="match status" value="1"/>
</dbReference>
<dbReference type="Pfam" id="PF00768">
    <property type="entry name" value="Peptidase_S11"/>
    <property type="match status" value="1"/>
</dbReference>
<feature type="domain" description="Peptidase S11 D-alanyl-D-alanine carboxypeptidase A N-terminal" evidence="11">
    <location>
        <begin position="61"/>
        <end position="312"/>
    </location>
</feature>
<evidence type="ECO:0000259" key="11">
    <source>
        <dbReference type="Pfam" id="PF00768"/>
    </source>
</evidence>
<feature type="active site" description="Acyl-ester intermediate" evidence="7">
    <location>
        <position position="92"/>
    </location>
</feature>
<proteinExistence type="inferred from homology"/>
<comment type="similarity">
    <text evidence="1 9">Belongs to the peptidase S11 family.</text>
</comment>
<dbReference type="InterPro" id="IPR001967">
    <property type="entry name" value="Peptidase_S11_N"/>
</dbReference>
<dbReference type="GO" id="GO:0008360">
    <property type="term" value="P:regulation of cell shape"/>
    <property type="evidence" value="ECO:0007669"/>
    <property type="project" value="UniProtKB-KW"/>
</dbReference>
<dbReference type="Gene3D" id="3.40.710.10">
    <property type="entry name" value="DD-peptidase/beta-lactamase superfamily"/>
    <property type="match status" value="1"/>
</dbReference>
<dbReference type="Proteomes" id="UP000247978">
    <property type="component" value="Unassembled WGS sequence"/>
</dbReference>
<evidence type="ECO:0000313" key="13">
    <source>
        <dbReference type="Proteomes" id="UP000247978"/>
    </source>
</evidence>
<evidence type="ECO:0000256" key="5">
    <source>
        <dbReference type="ARBA" id="ARBA00022984"/>
    </source>
</evidence>
<protein>
    <submittedName>
        <fullName evidence="12">D-alanyl-D-alanine carboxypeptidase (Penicillin-binding protein 5/6)</fullName>
    </submittedName>
</protein>
<dbReference type="GO" id="GO:0009252">
    <property type="term" value="P:peptidoglycan biosynthetic process"/>
    <property type="evidence" value="ECO:0007669"/>
    <property type="project" value="UniProtKB-KW"/>
</dbReference>
<sequence length="335" mass="37745">MKLFKRLTILFTLLLVTACSSLNAIIGKEQSEQQKPLPELTRSLEHKTMPERYVIEPISDINIEAEAAMLMNGITGDVLFDKNIHESLAVASMSKIMTELLVLEAIEEGKISWEDTVMISDYAFTISNHPGFASVHLQQDQDYTVQELFHAMAIRSANDATIALAELVSGSEKEFVMLMNKKAEQLELNDSYFVNSTGLTNEDLQNNHSTGSISDKNMMSAEDLAKLAKYIIDHYPQLLEITKMQEFIFQNETYTNSNWMLPGLQVDLIEEDVTFEGVDGLKTGFTDDAGYGFTGTVQIKDIRFISVIIGTKEIENRFLETNILYDAVLQQLETR</sequence>
<keyword evidence="5" id="KW-0573">Peptidoglycan synthesis</keyword>
<reference evidence="12 13" key="1">
    <citation type="submission" date="2018-05" db="EMBL/GenBank/DDBJ databases">
        <title>Genomic Encyclopedia of Type Strains, Phase IV (KMG-IV): sequencing the most valuable type-strain genomes for metagenomic binning, comparative biology and taxonomic classification.</title>
        <authorList>
            <person name="Goeker M."/>
        </authorList>
    </citation>
    <scope>NUCLEOTIDE SEQUENCE [LARGE SCALE GENOMIC DNA]</scope>
    <source>
        <strain evidence="12 13">DSM 28556</strain>
    </source>
</reference>
<feature type="signal peptide" evidence="10">
    <location>
        <begin position="1"/>
        <end position="24"/>
    </location>
</feature>
<keyword evidence="6" id="KW-0961">Cell wall biogenesis/degradation</keyword>
<gene>
    <name evidence="12" type="ORF">DFR56_102156</name>
</gene>
<dbReference type="PRINTS" id="PR00725">
    <property type="entry name" value="DADACBPTASE1"/>
</dbReference>
<dbReference type="EMBL" id="QJJQ01000002">
    <property type="protein sequence ID" value="PXW89379.1"/>
    <property type="molecule type" value="Genomic_DNA"/>
</dbReference>
<evidence type="ECO:0000256" key="7">
    <source>
        <dbReference type="PIRSR" id="PIRSR618044-1"/>
    </source>
</evidence>
<dbReference type="PROSITE" id="PS51257">
    <property type="entry name" value="PROKAR_LIPOPROTEIN"/>
    <property type="match status" value="1"/>
</dbReference>
<evidence type="ECO:0000256" key="9">
    <source>
        <dbReference type="RuleBase" id="RU004016"/>
    </source>
</evidence>
<evidence type="ECO:0000256" key="1">
    <source>
        <dbReference type="ARBA" id="ARBA00007164"/>
    </source>
</evidence>
<feature type="binding site" evidence="8">
    <location>
        <position position="282"/>
    </location>
    <ligand>
        <name>substrate</name>
    </ligand>
</feature>
<evidence type="ECO:0000256" key="3">
    <source>
        <dbReference type="ARBA" id="ARBA00022801"/>
    </source>
</evidence>
<dbReference type="PANTHER" id="PTHR21581">
    <property type="entry name" value="D-ALANYL-D-ALANINE CARBOXYPEPTIDASE"/>
    <property type="match status" value="1"/>
</dbReference>
<dbReference type="GO" id="GO:0006508">
    <property type="term" value="P:proteolysis"/>
    <property type="evidence" value="ECO:0007669"/>
    <property type="project" value="InterPro"/>
</dbReference>
<comment type="caution">
    <text evidence="12">The sequence shown here is derived from an EMBL/GenBank/DDBJ whole genome shotgun (WGS) entry which is preliminary data.</text>
</comment>
<name>A0A2V3WKY3_9BACI</name>
<keyword evidence="13" id="KW-1185">Reference proteome</keyword>
<feature type="active site" evidence="7">
    <location>
        <position position="156"/>
    </location>
</feature>
<feature type="active site" description="Proton acceptor" evidence="7">
    <location>
        <position position="95"/>
    </location>
</feature>
<evidence type="ECO:0000256" key="8">
    <source>
        <dbReference type="PIRSR" id="PIRSR618044-2"/>
    </source>
</evidence>
<evidence type="ECO:0000313" key="12">
    <source>
        <dbReference type="EMBL" id="PXW89379.1"/>
    </source>
</evidence>
<keyword evidence="2 10" id="KW-0732">Signal</keyword>
<feature type="chain" id="PRO_5016082391" evidence="10">
    <location>
        <begin position="25"/>
        <end position="335"/>
    </location>
</feature>
<dbReference type="AlphaFoldDB" id="A0A2V3WKY3"/>
<keyword evidence="4" id="KW-0133">Cell shape</keyword>